<evidence type="ECO:0000313" key="2">
    <source>
        <dbReference type="Proteomes" id="UP001500443"/>
    </source>
</evidence>
<accession>A0ABN2XCP1</accession>
<organism evidence="1 2">
    <name type="scientific">Streptomyces synnematoformans</name>
    <dbReference type="NCBI Taxonomy" id="415721"/>
    <lineage>
        <taxon>Bacteria</taxon>
        <taxon>Bacillati</taxon>
        <taxon>Actinomycetota</taxon>
        <taxon>Actinomycetes</taxon>
        <taxon>Kitasatosporales</taxon>
        <taxon>Streptomycetaceae</taxon>
        <taxon>Streptomyces</taxon>
    </lineage>
</organism>
<dbReference type="RefSeq" id="WP_344287143.1">
    <property type="nucleotide sequence ID" value="NZ_BAAAPF010000003.1"/>
</dbReference>
<gene>
    <name evidence="1" type="ORF">GCM10009802_03690</name>
</gene>
<dbReference type="EMBL" id="BAAAPF010000003">
    <property type="protein sequence ID" value="GAA2108085.1"/>
    <property type="molecule type" value="Genomic_DNA"/>
</dbReference>
<name>A0ABN2XCP1_9ACTN</name>
<proteinExistence type="predicted"/>
<dbReference type="Proteomes" id="UP001500443">
    <property type="component" value="Unassembled WGS sequence"/>
</dbReference>
<sequence>MTRYLVLADKTDALVIEDDPLDLKLTEHWVVFSDEHGPAVIYPTTRVLRITRVDEDLGDAAPAPEDHP</sequence>
<comment type="caution">
    <text evidence="1">The sequence shown here is derived from an EMBL/GenBank/DDBJ whole genome shotgun (WGS) entry which is preliminary data.</text>
</comment>
<keyword evidence="2" id="KW-1185">Reference proteome</keyword>
<reference evidence="1 2" key="1">
    <citation type="journal article" date="2019" name="Int. J. Syst. Evol. Microbiol.">
        <title>The Global Catalogue of Microorganisms (GCM) 10K type strain sequencing project: providing services to taxonomists for standard genome sequencing and annotation.</title>
        <authorList>
            <consortium name="The Broad Institute Genomics Platform"/>
            <consortium name="The Broad Institute Genome Sequencing Center for Infectious Disease"/>
            <person name="Wu L."/>
            <person name="Ma J."/>
        </authorList>
    </citation>
    <scope>NUCLEOTIDE SEQUENCE [LARGE SCALE GENOMIC DNA]</scope>
    <source>
        <strain evidence="1 2">JCM 15481</strain>
    </source>
</reference>
<evidence type="ECO:0000313" key="1">
    <source>
        <dbReference type="EMBL" id="GAA2108085.1"/>
    </source>
</evidence>
<protein>
    <submittedName>
        <fullName evidence="1">Uncharacterized protein</fullName>
    </submittedName>
</protein>